<evidence type="ECO:0000313" key="1">
    <source>
        <dbReference type="EMBL" id="XBS22299.1"/>
    </source>
</evidence>
<dbReference type="RefSeq" id="WP_305908725.1">
    <property type="nucleotide sequence ID" value="NZ_CP157743.1"/>
</dbReference>
<name>A0AAU7NZ83_9GAMM</name>
<dbReference type="AlphaFoldDB" id="A0AAU7NZ83"/>
<dbReference type="InterPro" id="IPR032585">
    <property type="entry name" value="DUF4912"/>
</dbReference>
<reference evidence="1 2" key="1">
    <citation type="journal article" date="2024" name="Microbiology">
        <title>Methylomarinum rosea sp. nov., a novel halophilic methanotrophic bacterium from the hypersaline Lake Elton.</title>
        <authorList>
            <person name="Suleimanov R.Z."/>
            <person name="Oshkin I.Y."/>
            <person name="Danilova O.V."/>
            <person name="Suzina N.E."/>
            <person name="Dedysh S.N."/>
        </authorList>
    </citation>
    <scope>NUCLEOTIDE SEQUENCE [LARGE SCALE GENOMIC DNA]</scope>
    <source>
        <strain evidence="1 2">Ch1-1</strain>
    </source>
</reference>
<gene>
    <name evidence="1" type="ORF">Q9L42_009265</name>
</gene>
<accession>A0AAU7NZ83</accession>
<dbReference type="KEGG" id="mech:Q9L42_009265"/>
<dbReference type="Proteomes" id="UP001225378">
    <property type="component" value="Chromosome"/>
</dbReference>
<keyword evidence="2" id="KW-1185">Reference proteome</keyword>
<evidence type="ECO:0000313" key="2">
    <source>
        <dbReference type="Proteomes" id="UP001225378"/>
    </source>
</evidence>
<organism evidence="1 2">
    <name type="scientific">Methylomarinum roseum</name>
    <dbReference type="NCBI Taxonomy" id="3067653"/>
    <lineage>
        <taxon>Bacteria</taxon>
        <taxon>Pseudomonadati</taxon>
        <taxon>Pseudomonadota</taxon>
        <taxon>Gammaproteobacteria</taxon>
        <taxon>Methylococcales</taxon>
        <taxon>Methylococcaceae</taxon>
        <taxon>Methylomarinum</taxon>
    </lineage>
</organism>
<proteinExistence type="predicted"/>
<dbReference type="EMBL" id="CP157743">
    <property type="protein sequence ID" value="XBS22299.1"/>
    <property type="molecule type" value="Genomic_DNA"/>
</dbReference>
<dbReference type="Pfam" id="PF16258">
    <property type="entry name" value="DUF4912"/>
    <property type="match status" value="1"/>
</dbReference>
<sequence>MLAISEQLSREYTPGFSSRASASNSHIRLSAQEMLTISEEISRQHPLRLSLPSPRSKIVLLAVDPNHLHAYWHIDEKQMTQDSAQPLTLRIYAVADNLADGADQPEWFDMTLAPSQTQQRVAIPEQMTANYYGASIGKSQGKDGFAALASSDTAYVPRAHGADQYDAPALAGVLLSEHASGRGKEIR</sequence>
<protein>
    <submittedName>
        <fullName evidence="1">DUF4912 domain-containing protein</fullName>
    </submittedName>
</protein>